<dbReference type="Gene3D" id="2.60.40.4070">
    <property type="match status" value="1"/>
</dbReference>
<dbReference type="AlphaFoldDB" id="C6C0W1"/>
<evidence type="ECO:0000256" key="4">
    <source>
        <dbReference type="ARBA" id="ARBA00024746"/>
    </source>
</evidence>
<keyword evidence="9" id="KW-1185">Reference proteome</keyword>
<dbReference type="EMBL" id="CP001649">
    <property type="protein sequence ID" value="ACS81058.1"/>
    <property type="molecule type" value="Genomic_DNA"/>
</dbReference>
<evidence type="ECO:0000313" key="9">
    <source>
        <dbReference type="Proteomes" id="UP000002601"/>
    </source>
</evidence>
<dbReference type="eggNOG" id="COG1843">
    <property type="taxonomic scope" value="Bacteria"/>
</dbReference>
<evidence type="ECO:0000313" key="8">
    <source>
        <dbReference type="EMBL" id="ACS81058.1"/>
    </source>
</evidence>
<evidence type="ECO:0000256" key="5">
    <source>
        <dbReference type="RuleBase" id="RU362076"/>
    </source>
</evidence>
<dbReference type="Pfam" id="PF03963">
    <property type="entry name" value="FlgD"/>
    <property type="match status" value="1"/>
</dbReference>
<dbReference type="Proteomes" id="UP000002601">
    <property type="component" value="Chromosome"/>
</dbReference>
<evidence type="ECO:0000259" key="6">
    <source>
        <dbReference type="Pfam" id="PF13860"/>
    </source>
</evidence>
<dbReference type="RefSeq" id="WP_015852874.1">
    <property type="nucleotide sequence ID" value="NC_012881.1"/>
</dbReference>
<feature type="domain" description="FlgD/Vpr Ig-like" evidence="6">
    <location>
        <begin position="107"/>
        <end position="180"/>
    </location>
</feature>
<dbReference type="Pfam" id="PF13861">
    <property type="entry name" value="FLgD_tudor"/>
    <property type="match status" value="1"/>
</dbReference>
<organism evidence="8 9">
    <name type="scientific">Maridesulfovibrio salexigens (strain ATCC 14822 / DSM 2638 / NCIMB 8403 / VKM B-1763)</name>
    <name type="common">Desulfovibrio salexigens</name>
    <dbReference type="NCBI Taxonomy" id="526222"/>
    <lineage>
        <taxon>Bacteria</taxon>
        <taxon>Pseudomonadati</taxon>
        <taxon>Thermodesulfobacteriota</taxon>
        <taxon>Desulfovibrionia</taxon>
        <taxon>Desulfovibrionales</taxon>
        <taxon>Desulfovibrionaceae</taxon>
        <taxon>Maridesulfovibrio</taxon>
    </lineage>
</organism>
<evidence type="ECO:0000259" key="7">
    <source>
        <dbReference type="Pfam" id="PF13861"/>
    </source>
</evidence>
<dbReference type="Gene3D" id="2.30.30.910">
    <property type="match status" value="1"/>
</dbReference>
<sequence>MGYVGFSNILGRAEADMAASNQPKHKNQLGQDDFLKLLLTQMQNQDPANPMEDKEYMAQMAQFSSLEQLTQVNSNIKTMIDNNAQDQMVSAVGFIGKEVKAEGYSISRDNGKISKVFYGLGEPVANAFINIYDNNKNLVRTVQLGSKAEGTFEFEWDGKNWAGKDVPDGVYTIAMAAEDAEGSPVMVKTEVSGEVSGVVSEGGQQYLHLKDGRYINFLNIREVVSPTDVSDSSSESSESASS</sequence>
<dbReference type="HOGENOM" id="CLU_047535_0_1_7"/>
<proteinExistence type="inferred from homology"/>
<evidence type="ECO:0000256" key="1">
    <source>
        <dbReference type="ARBA" id="ARBA00010577"/>
    </source>
</evidence>
<comment type="similarity">
    <text evidence="1 5">Belongs to the FlgD family.</text>
</comment>
<accession>C6C0W1</accession>
<keyword evidence="8" id="KW-0969">Cilium</keyword>
<keyword evidence="8" id="KW-0282">Flagellum</keyword>
<feature type="domain" description="FlgD Tudor-like" evidence="7">
    <location>
        <begin position="86"/>
        <end position="221"/>
    </location>
</feature>
<dbReference type="GO" id="GO:0044781">
    <property type="term" value="P:bacterial-type flagellum organization"/>
    <property type="evidence" value="ECO:0007669"/>
    <property type="project" value="UniProtKB-UniRule"/>
</dbReference>
<comment type="function">
    <text evidence="4 5">Required for flagellar hook formation. May act as a scaffolding protein.</text>
</comment>
<reference evidence="8 9" key="1">
    <citation type="submission" date="2009-06" db="EMBL/GenBank/DDBJ databases">
        <title>Complete sequence of Desulfovibrio salexigens DSM 2638.</title>
        <authorList>
            <consortium name="US DOE Joint Genome Institute"/>
            <person name="Lucas S."/>
            <person name="Copeland A."/>
            <person name="Lapidus A."/>
            <person name="Glavina del Rio T."/>
            <person name="Tice H."/>
            <person name="Bruce D."/>
            <person name="Goodwin L."/>
            <person name="Pitluck S."/>
            <person name="Munk A.C."/>
            <person name="Brettin T."/>
            <person name="Detter J.C."/>
            <person name="Han C."/>
            <person name="Tapia R."/>
            <person name="Larimer F."/>
            <person name="Land M."/>
            <person name="Hauser L."/>
            <person name="Kyrpides N."/>
            <person name="Anderson I."/>
            <person name="Wall J.D."/>
            <person name="Arkin A.P."/>
            <person name="Dehal P."/>
            <person name="Chivian D."/>
            <person name="Giles B."/>
            <person name="Hazen T.C."/>
        </authorList>
    </citation>
    <scope>NUCLEOTIDE SEQUENCE [LARGE SCALE GENOMIC DNA]</scope>
    <source>
        <strain evidence="9">ATCC 14822 / DSM 2638 / NCIMB 8403 / VKM B-1763</strain>
    </source>
</reference>
<dbReference type="InterPro" id="IPR025965">
    <property type="entry name" value="FlgD/Vpr_Ig-like"/>
</dbReference>
<dbReference type="InterPro" id="IPR005648">
    <property type="entry name" value="FlgD"/>
</dbReference>
<evidence type="ECO:0000256" key="2">
    <source>
        <dbReference type="ARBA" id="ARBA00016013"/>
    </source>
</evidence>
<keyword evidence="8" id="KW-0966">Cell projection</keyword>
<dbReference type="OrthoDB" id="9785233at2"/>
<gene>
    <name evidence="8" type="ordered locus">Desal_3006</name>
</gene>
<protein>
    <recommendedName>
        <fullName evidence="2 5">Basal-body rod modification protein FlgD</fullName>
    </recommendedName>
</protein>
<evidence type="ECO:0000256" key="3">
    <source>
        <dbReference type="ARBA" id="ARBA00022795"/>
    </source>
</evidence>
<dbReference type="STRING" id="526222.Desal_3006"/>
<dbReference type="KEGG" id="dsa:Desal_3006"/>
<name>C6C0W1_MARSD</name>
<keyword evidence="3 5" id="KW-1005">Bacterial flagellum biogenesis</keyword>
<dbReference type="InterPro" id="IPR025963">
    <property type="entry name" value="FLgD_Tudor"/>
</dbReference>
<dbReference type="Pfam" id="PF13860">
    <property type="entry name" value="FlgD_ig"/>
    <property type="match status" value="1"/>
</dbReference>